<protein>
    <submittedName>
        <fullName evidence="2">Tubby-related protein 4-like</fullName>
    </submittedName>
</protein>
<sequence length="113" mass="13001">MHLYFEKNEHARSDCSVLSLSWMGKVPDDSPDDSGWKLDRSNYYQEGWLASGNVRGVVGVTFTACHCRAPLDPPPRMNFNLRGHRSEMCRDMDSGYTRRRPNEEIRLSVDLAH</sequence>
<dbReference type="RefSeq" id="XP_014676795.1">
    <property type="nucleotide sequence ID" value="XM_014821309.1"/>
</dbReference>
<gene>
    <name evidence="2" type="primary">LOC106816688</name>
</gene>
<reference evidence="2" key="1">
    <citation type="submission" date="2025-08" db="UniProtKB">
        <authorList>
            <consortium name="RefSeq"/>
        </authorList>
    </citation>
    <scope>IDENTIFICATION</scope>
</reference>
<keyword evidence="1" id="KW-1185">Reference proteome</keyword>
<proteinExistence type="predicted"/>
<evidence type="ECO:0000313" key="2">
    <source>
        <dbReference type="RefSeq" id="XP_014676795.1"/>
    </source>
</evidence>
<dbReference type="Proteomes" id="UP000695022">
    <property type="component" value="Unplaced"/>
</dbReference>
<name>A0ABM1EX74_PRICU</name>
<organism evidence="1 2">
    <name type="scientific">Priapulus caudatus</name>
    <name type="common">Priapulid worm</name>
    <dbReference type="NCBI Taxonomy" id="37621"/>
    <lineage>
        <taxon>Eukaryota</taxon>
        <taxon>Metazoa</taxon>
        <taxon>Ecdysozoa</taxon>
        <taxon>Scalidophora</taxon>
        <taxon>Priapulida</taxon>
        <taxon>Priapulimorpha</taxon>
        <taxon>Priapulimorphida</taxon>
        <taxon>Priapulidae</taxon>
        <taxon>Priapulus</taxon>
    </lineage>
</organism>
<accession>A0ABM1EX74</accession>
<dbReference type="GeneID" id="106816688"/>
<evidence type="ECO:0000313" key="1">
    <source>
        <dbReference type="Proteomes" id="UP000695022"/>
    </source>
</evidence>